<dbReference type="PANTHER" id="PTHR38449">
    <property type="entry name" value="REGULATORY PROTEIN TM_1690-RELATED"/>
    <property type="match status" value="1"/>
</dbReference>
<dbReference type="EMBL" id="CP002959">
    <property type="protein sequence ID" value="AFM12893.1"/>
    <property type="molecule type" value="Genomic_DNA"/>
</dbReference>
<dbReference type="Proteomes" id="UP000006048">
    <property type="component" value="Chromosome"/>
</dbReference>
<accession>I4B6I6</accession>
<reference evidence="1 2" key="1">
    <citation type="submission" date="2012-06" db="EMBL/GenBank/DDBJ databases">
        <title>The complete chromosome of genome of Turneriella parva DSM 21527.</title>
        <authorList>
            <consortium name="US DOE Joint Genome Institute (JGI-PGF)"/>
            <person name="Lucas S."/>
            <person name="Han J."/>
            <person name="Lapidus A."/>
            <person name="Bruce D."/>
            <person name="Goodwin L."/>
            <person name="Pitluck S."/>
            <person name="Peters L."/>
            <person name="Kyrpides N."/>
            <person name="Mavromatis K."/>
            <person name="Ivanova N."/>
            <person name="Mikhailova N."/>
            <person name="Chertkov O."/>
            <person name="Detter J.C."/>
            <person name="Tapia R."/>
            <person name="Han C."/>
            <person name="Land M."/>
            <person name="Hauser L."/>
            <person name="Markowitz V."/>
            <person name="Cheng J.-F."/>
            <person name="Hugenholtz P."/>
            <person name="Woyke T."/>
            <person name="Wu D."/>
            <person name="Gronow S."/>
            <person name="Wellnitz S."/>
            <person name="Brambilla E."/>
            <person name="Klenk H.-P."/>
            <person name="Eisen J.A."/>
        </authorList>
    </citation>
    <scope>NUCLEOTIDE SEQUENCE [LARGE SCALE GENOMIC DNA]</scope>
    <source>
        <strain evidence="2">ATCC BAA-1111 / DSM 21527 / NCTC 11395 / H</strain>
    </source>
</reference>
<dbReference type="NCBIfam" id="NF003315">
    <property type="entry name" value="PRK04323.1"/>
    <property type="match status" value="1"/>
</dbReference>
<evidence type="ECO:0000313" key="1">
    <source>
        <dbReference type="EMBL" id="AFM12893.1"/>
    </source>
</evidence>
<sequence length="89" mass="9916">MKLLHVGFSNSVAIDKIVAIITPETAVAKRLRDQGRENNNLIDCTMGRKLRSMVLTDSEFIFLSAMRPEALTQRLERPAASGEEEAVED</sequence>
<proteinExistence type="predicted"/>
<evidence type="ECO:0008006" key="3">
    <source>
        <dbReference type="Google" id="ProtNLM"/>
    </source>
</evidence>
<dbReference type="STRING" id="869212.Turpa_2248"/>
<dbReference type="AlphaFoldDB" id="I4B6I6"/>
<protein>
    <recommendedName>
        <fullName evidence="3">Regulatory protein</fullName>
    </recommendedName>
</protein>
<dbReference type="KEGG" id="tpx:Turpa_2248"/>
<dbReference type="HOGENOM" id="CLU_165326_0_0_12"/>
<evidence type="ECO:0000313" key="2">
    <source>
        <dbReference type="Proteomes" id="UP000006048"/>
    </source>
</evidence>
<dbReference type="InterPro" id="IPR007169">
    <property type="entry name" value="RemA-like"/>
</dbReference>
<dbReference type="PANTHER" id="PTHR38449:SF1">
    <property type="entry name" value="REGULATORY PROTEIN SSL2874-RELATED"/>
    <property type="match status" value="1"/>
</dbReference>
<dbReference type="Pfam" id="PF04025">
    <property type="entry name" value="RemA-like"/>
    <property type="match status" value="1"/>
</dbReference>
<keyword evidence="2" id="KW-1185">Reference proteome</keyword>
<dbReference type="OrthoDB" id="5432174at2"/>
<dbReference type="RefSeq" id="WP_014803399.1">
    <property type="nucleotide sequence ID" value="NC_018020.1"/>
</dbReference>
<gene>
    <name evidence="1" type="ordered locus">Turpa_2248</name>
</gene>
<organism evidence="1 2">
    <name type="scientific">Turneriella parva (strain ATCC BAA-1111 / DSM 21527 / NCTC 11395 / H)</name>
    <name type="common">Leptospira parva</name>
    <dbReference type="NCBI Taxonomy" id="869212"/>
    <lineage>
        <taxon>Bacteria</taxon>
        <taxon>Pseudomonadati</taxon>
        <taxon>Spirochaetota</taxon>
        <taxon>Spirochaetia</taxon>
        <taxon>Leptospirales</taxon>
        <taxon>Leptospiraceae</taxon>
        <taxon>Turneriella</taxon>
    </lineage>
</organism>
<name>I4B6I6_TURPD</name>